<feature type="non-terminal residue" evidence="1">
    <location>
        <position position="79"/>
    </location>
</feature>
<reference evidence="1" key="1">
    <citation type="submission" date="2014-12" db="EMBL/GenBank/DDBJ databases">
        <title>Insight into the proteome of Arion vulgaris.</title>
        <authorList>
            <person name="Aradska J."/>
            <person name="Bulat T."/>
            <person name="Smidak R."/>
            <person name="Sarate P."/>
            <person name="Gangsoo J."/>
            <person name="Sialana F."/>
            <person name="Bilban M."/>
            <person name="Lubec G."/>
        </authorList>
    </citation>
    <scope>NUCLEOTIDE SEQUENCE</scope>
    <source>
        <tissue evidence="1">Skin</tissue>
    </source>
</reference>
<accession>A0A0B7A4U6</accession>
<protein>
    <submittedName>
        <fullName evidence="1">Uncharacterized protein</fullName>
    </submittedName>
</protein>
<name>A0A0B7A4U6_9EUPU</name>
<dbReference type="EMBL" id="HACG01028963">
    <property type="protein sequence ID" value="CEK75828.1"/>
    <property type="molecule type" value="Transcribed_RNA"/>
</dbReference>
<sequence>MPTGEKWNERTDGLAGIAAVESRRAMDEDDILNSIREKGWVNYSRNGFESATLTRLQKSNVVSLDERYTGGQRIVNQHR</sequence>
<evidence type="ECO:0000313" key="1">
    <source>
        <dbReference type="EMBL" id="CEK75828.1"/>
    </source>
</evidence>
<dbReference type="AlphaFoldDB" id="A0A0B7A4U6"/>
<organism evidence="1">
    <name type="scientific">Arion vulgaris</name>
    <dbReference type="NCBI Taxonomy" id="1028688"/>
    <lineage>
        <taxon>Eukaryota</taxon>
        <taxon>Metazoa</taxon>
        <taxon>Spiralia</taxon>
        <taxon>Lophotrochozoa</taxon>
        <taxon>Mollusca</taxon>
        <taxon>Gastropoda</taxon>
        <taxon>Heterobranchia</taxon>
        <taxon>Euthyneura</taxon>
        <taxon>Panpulmonata</taxon>
        <taxon>Eupulmonata</taxon>
        <taxon>Stylommatophora</taxon>
        <taxon>Helicina</taxon>
        <taxon>Arionoidea</taxon>
        <taxon>Arionidae</taxon>
        <taxon>Arion</taxon>
    </lineage>
</organism>
<proteinExistence type="predicted"/>
<gene>
    <name evidence="1" type="primary">ORF97209</name>
</gene>